<comment type="similarity">
    <text evidence="1">Belongs to the low molecular weight phosphotyrosine protein phosphatase family.</text>
</comment>
<dbReference type="Pfam" id="PF01451">
    <property type="entry name" value="LMWPc"/>
    <property type="match status" value="1"/>
</dbReference>
<evidence type="ECO:0000313" key="5">
    <source>
        <dbReference type="EMBL" id="AWV91287.1"/>
    </source>
</evidence>
<dbReference type="Proteomes" id="UP000249799">
    <property type="component" value="Chromosome"/>
</dbReference>
<evidence type="ECO:0000256" key="1">
    <source>
        <dbReference type="ARBA" id="ARBA00011063"/>
    </source>
</evidence>
<dbReference type="InterPro" id="IPR017867">
    <property type="entry name" value="Tyr_phospatase_low_mol_wt"/>
</dbReference>
<dbReference type="SUPFAM" id="SSF52788">
    <property type="entry name" value="Phosphotyrosine protein phosphatases I"/>
    <property type="match status" value="1"/>
</dbReference>
<dbReference type="PANTHER" id="PTHR11717">
    <property type="entry name" value="LOW MOLECULAR WEIGHT PROTEIN TYROSINE PHOSPHATASE"/>
    <property type="match status" value="1"/>
</dbReference>
<name>A0A2Z4FQI4_9DELT</name>
<keyword evidence="6" id="KW-1185">Reference proteome</keyword>
<sequence length="163" mass="18131">MSEQQIRILFFCLGNICRSPLAEGLFRKKVAERGLSERFHIESAGTGAYHVGQPPDPGSVRVARERGLDISAQRAQQLLDHHFVEFDYLVAMDHSNRRSALRLAYADADKLLLLRDYEPDPARRGAEVPDPYGGGGDQFGLVYDIVDRCTESLLDELEAGALS</sequence>
<evidence type="ECO:0000256" key="2">
    <source>
        <dbReference type="ARBA" id="ARBA00013064"/>
    </source>
</evidence>
<accession>A0A2Z4FQI4</accession>
<dbReference type="EMBL" id="CP030032">
    <property type="protein sequence ID" value="AWV91287.1"/>
    <property type="molecule type" value="Genomic_DNA"/>
</dbReference>
<evidence type="ECO:0000256" key="3">
    <source>
        <dbReference type="ARBA" id="ARBA00022801"/>
    </source>
</evidence>
<dbReference type="PRINTS" id="PR00719">
    <property type="entry name" value="LMWPTPASE"/>
</dbReference>
<dbReference type="Gene3D" id="3.40.50.2300">
    <property type="match status" value="1"/>
</dbReference>
<keyword evidence="4" id="KW-0904">Protein phosphatase</keyword>
<keyword evidence="3" id="KW-0378">Hydrolase</keyword>
<dbReference type="OrthoDB" id="9784339at2"/>
<dbReference type="CDD" id="cd16343">
    <property type="entry name" value="LMWPTP"/>
    <property type="match status" value="1"/>
</dbReference>
<dbReference type="KEGG" id="bsed:DN745_18940"/>
<dbReference type="InterPro" id="IPR023485">
    <property type="entry name" value="Ptyr_pPase"/>
</dbReference>
<protein>
    <recommendedName>
        <fullName evidence="2">protein-tyrosine-phosphatase</fullName>
        <ecNumber evidence="2">3.1.3.48</ecNumber>
    </recommendedName>
</protein>
<dbReference type="InterPro" id="IPR036196">
    <property type="entry name" value="Ptyr_pPase_sf"/>
</dbReference>
<evidence type="ECO:0000313" key="6">
    <source>
        <dbReference type="Proteomes" id="UP000249799"/>
    </source>
</evidence>
<gene>
    <name evidence="5" type="ORF">DN745_18940</name>
</gene>
<dbReference type="GO" id="GO:0004725">
    <property type="term" value="F:protein tyrosine phosphatase activity"/>
    <property type="evidence" value="ECO:0007669"/>
    <property type="project" value="UniProtKB-EC"/>
</dbReference>
<reference evidence="5 6" key="1">
    <citation type="submission" date="2018-06" db="EMBL/GenBank/DDBJ databases">
        <title>Lujinxingia sediminis gen. nov. sp. nov., a new facultative anaerobic member of the class Deltaproteobacteria, and proposal of Lujinxingaceae fam. nov.</title>
        <authorList>
            <person name="Guo L.-Y."/>
            <person name="Li C.-M."/>
            <person name="Wang S."/>
            <person name="Du Z.-J."/>
        </authorList>
    </citation>
    <scope>NUCLEOTIDE SEQUENCE [LARGE SCALE GENOMIC DNA]</scope>
    <source>
        <strain evidence="5 6">FA350</strain>
    </source>
</reference>
<dbReference type="SMART" id="SM00226">
    <property type="entry name" value="LMWPc"/>
    <property type="match status" value="1"/>
</dbReference>
<dbReference type="InterPro" id="IPR050438">
    <property type="entry name" value="LMW_PTPase"/>
</dbReference>
<dbReference type="RefSeq" id="WP_111337421.1">
    <property type="nucleotide sequence ID" value="NZ_CP030032.1"/>
</dbReference>
<organism evidence="5 6">
    <name type="scientific">Bradymonas sediminis</name>
    <dbReference type="NCBI Taxonomy" id="1548548"/>
    <lineage>
        <taxon>Bacteria</taxon>
        <taxon>Deltaproteobacteria</taxon>
        <taxon>Bradymonadales</taxon>
        <taxon>Bradymonadaceae</taxon>
        <taxon>Bradymonas</taxon>
    </lineage>
</organism>
<dbReference type="AlphaFoldDB" id="A0A2Z4FQI4"/>
<proteinExistence type="inferred from homology"/>
<evidence type="ECO:0000256" key="4">
    <source>
        <dbReference type="ARBA" id="ARBA00022912"/>
    </source>
</evidence>
<dbReference type="PANTHER" id="PTHR11717:SF7">
    <property type="entry name" value="LOW MOLECULAR WEIGHT PHOSPHOTYROSINE PROTEIN PHOSPHATASE"/>
    <property type="match status" value="1"/>
</dbReference>
<dbReference type="EC" id="3.1.3.48" evidence="2"/>